<evidence type="ECO:0000259" key="1">
    <source>
        <dbReference type="Pfam" id="PF20236"/>
    </source>
</evidence>
<dbReference type="Proteomes" id="UP000217790">
    <property type="component" value="Unassembled WGS sequence"/>
</dbReference>
<name>A0A2H3E8L4_ARMGA</name>
<accession>A0A2H3E8L4</accession>
<dbReference type="EMBL" id="KZ293647">
    <property type="protein sequence ID" value="PBL00063.1"/>
    <property type="molecule type" value="Genomic_DNA"/>
</dbReference>
<proteinExistence type="predicted"/>
<dbReference type="AlphaFoldDB" id="A0A2H3E8L4"/>
<protein>
    <recommendedName>
        <fullName evidence="1">DUF6593 domain-containing protein</fullName>
    </recommendedName>
</protein>
<evidence type="ECO:0000313" key="2">
    <source>
        <dbReference type="EMBL" id="PBL00063.1"/>
    </source>
</evidence>
<organism evidence="2 3">
    <name type="scientific">Armillaria gallica</name>
    <name type="common">Bulbous honey fungus</name>
    <name type="synonym">Armillaria bulbosa</name>
    <dbReference type="NCBI Taxonomy" id="47427"/>
    <lineage>
        <taxon>Eukaryota</taxon>
        <taxon>Fungi</taxon>
        <taxon>Dikarya</taxon>
        <taxon>Basidiomycota</taxon>
        <taxon>Agaricomycotina</taxon>
        <taxon>Agaricomycetes</taxon>
        <taxon>Agaricomycetidae</taxon>
        <taxon>Agaricales</taxon>
        <taxon>Marasmiineae</taxon>
        <taxon>Physalacriaceae</taxon>
        <taxon>Armillaria</taxon>
    </lineage>
</organism>
<keyword evidence="3" id="KW-1185">Reference proteome</keyword>
<gene>
    <name evidence="2" type="ORF">ARMGADRAFT_528627</name>
</gene>
<feature type="domain" description="DUF6593" evidence="1">
    <location>
        <begin position="30"/>
        <end position="185"/>
    </location>
</feature>
<evidence type="ECO:0000313" key="3">
    <source>
        <dbReference type="Proteomes" id="UP000217790"/>
    </source>
</evidence>
<sequence length="211" mass="23389">MTLSPAQSELTLVPPSEAPAKEFLLDSDCPTDCSLYLDGKPFYVVESNDSNSRTSIRRTSQPDAVCDISWNKFSPDKVVFKGEEKVISKWLHSESILAKLKTSWVSIFPVTLVEEGRQYVFQGSPTGKLSMLIDDRLIAWYTPSRKRIVEGQLRDIPATISLSIEAAYVQDLVIVTLIVLEQRWRTSGKIALNGGLAKAHAVGISYQVGNV</sequence>
<dbReference type="Pfam" id="PF20236">
    <property type="entry name" value="DUF6593"/>
    <property type="match status" value="1"/>
</dbReference>
<dbReference type="InParanoid" id="A0A2H3E8L4"/>
<reference evidence="3" key="1">
    <citation type="journal article" date="2017" name="Nat. Ecol. Evol.">
        <title>Genome expansion and lineage-specific genetic innovations in the forest pathogenic fungi Armillaria.</title>
        <authorList>
            <person name="Sipos G."/>
            <person name="Prasanna A.N."/>
            <person name="Walter M.C."/>
            <person name="O'Connor E."/>
            <person name="Balint B."/>
            <person name="Krizsan K."/>
            <person name="Kiss B."/>
            <person name="Hess J."/>
            <person name="Varga T."/>
            <person name="Slot J."/>
            <person name="Riley R."/>
            <person name="Boka B."/>
            <person name="Rigling D."/>
            <person name="Barry K."/>
            <person name="Lee J."/>
            <person name="Mihaltcheva S."/>
            <person name="LaButti K."/>
            <person name="Lipzen A."/>
            <person name="Waldron R."/>
            <person name="Moloney N.M."/>
            <person name="Sperisen C."/>
            <person name="Kredics L."/>
            <person name="Vagvoelgyi C."/>
            <person name="Patrignani A."/>
            <person name="Fitzpatrick D."/>
            <person name="Nagy I."/>
            <person name="Doyle S."/>
            <person name="Anderson J.B."/>
            <person name="Grigoriev I.V."/>
            <person name="Gueldener U."/>
            <person name="Muensterkoetter M."/>
            <person name="Nagy L.G."/>
        </authorList>
    </citation>
    <scope>NUCLEOTIDE SEQUENCE [LARGE SCALE GENOMIC DNA]</scope>
    <source>
        <strain evidence="3">Ar21-2</strain>
    </source>
</reference>
<dbReference type="InterPro" id="IPR046528">
    <property type="entry name" value="DUF6593"/>
</dbReference>
<dbReference type="OrthoDB" id="3256331at2759"/>
<dbReference type="OMA" id="GRQYVFQ"/>